<comment type="caution">
    <text evidence="1">The sequence shown here is derived from an EMBL/GenBank/DDBJ whole genome shotgun (WGS) entry which is preliminary data.</text>
</comment>
<evidence type="ECO:0000313" key="2">
    <source>
        <dbReference type="Proteomes" id="UP000574761"/>
    </source>
</evidence>
<reference evidence="1 2" key="1">
    <citation type="submission" date="2020-08" db="EMBL/GenBank/DDBJ databases">
        <title>Genomic Encyclopedia of Type Strains, Phase IV (KMG-IV): sequencing the most valuable type-strain genomes for metagenomic binning, comparative biology and taxonomic classification.</title>
        <authorList>
            <person name="Goeker M."/>
        </authorList>
    </citation>
    <scope>NUCLEOTIDE SEQUENCE [LARGE SCALE GENOMIC DNA]</scope>
    <source>
        <strain evidence="1 2">DSM 100211</strain>
    </source>
</reference>
<proteinExistence type="predicted"/>
<dbReference type="RefSeq" id="WP_183808258.1">
    <property type="nucleotide sequence ID" value="NZ_JACIEE010000015.1"/>
</dbReference>
<evidence type="ECO:0000313" key="1">
    <source>
        <dbReference type="EMBL" id="MBB3980105.1"/>
    </source>
</evidence>
<name>A0A7W6GLU7_9HYPH</name>
<gene>
    <name evidence="1" type="ORF">GGQ64_005352</name>
</gene>
<dbReference type="Proteomes" id="UP000574761">
    <property type="component" value="Unassembled WGS sequence"/>
</dbReference>
<organism evidence="1 2">
    <name type="scientific">Mycoplana azooxidifex</name>
    <dbReference type="NCBI Taxonomy" id="1636188"/>
    <lineage>
        <taxon>Bacteria</taxon>
        <taxon>Pseudomonadati</taxon>
        <taxon>Pseudomonadota</taxon>
        <taxon>Alphaproteobacteria</taxon>
        <taxon>Hyphomicrobiales</taxon>
        <taxon>Rhizobiaceae</taxon>
        <taxon>Mycoplana</taxon>
    </lineage>
</organism>
<accession>A0A7W6GLU7</accession>
<dbReference type="AlphaFoldDB" id="A0A7W6GLU7"/>
<keyword evidence="2" id="KW-1185">Reference proteome</keyword>
<sequence length="250" mass="25483">MAANPNTDLAAAIRATAMSLGIDPLDLATAISYETAGTFDPVKTGPTTQWGQHKGFIQFGEPQARQYGVDWDNPVGSQLGPDGAVAKYLRATGVKPGMGLMDVYSAINAGGVGRYGASDVNNGGAPGTVADKVNSQMGGHRANAQRLFGGMPVNAPDGPKGQENWPTAAPAAPMAMPAPAPAETPIGSMLAGLAGGMEMPAQAEAPRMRPDGGDNMLPAAAMQMAEKAKGLKSAFMPDLDAILGLGKRPV</sequence>
<dbReference type="EMBL" id="JACIEE010000015">
    <property type="protein sequence ID" value="MBB3980105.1"/>
    <property type="molecule type" value="Genomic_DNA"/>
</dbReference>
<protein>
    <submittedName>
        <fullName evidence="1">Uncharacterized protein</fullName>
    </submittedName>
</protein>